<sequence length="439" mass="50279">MKKRFFMISIILTSLLVSIVVFLVFKDSIRKTESHKLISITGTIKDSRGEPIIATISVINSEGKIITREISNLDGRFSLKVKQKPNTLIISRGPEYEIIVQSLDITGTTYNTSVTLNRFINLSKQNWYSGELHQHTNKSDDGKVHADQVIRYNQSRGLRFAGLTDHNHVFSSDDYTNTKRDHPFLTLSSYELTTSLGDYNILNSDRLPDYTFENFDDLKQTLDQMNQTSIKQINHPFKEDDPFQFWNHIDTFDVMEIWHGIFRYDDAKNKNAKEKWFELLNSGSQIRATCGSDNHYLDRIYLLNREETIISNTTETYSEVPMIYVYTESFTKNGIAQAIKNGNSFLTNGPLILSRLNNQLPGSQILYNESNQLSLHIIDQLGINQVNVIRNGTVVKTINTNSTEIKETIPLSLTKGDWVVIECYGEHNGYAITNPFFIS</sequence>
<dbReference type="InterPro" id="IPR008969">
    <property type="entry name" value="CarboxyPept-like_regulatory"/>
</dbReference>
<name>U2E7L0_9MOLU</name>
<gene>
    <name evidence="2" type="ORF">HLPCO_002757</name>
</gene>
<dbReference type="OrthoDB" id="9801679at2"/>
<feature type="transmembrane region" description="Helical" evidence="1">
    <location>
        <begin position="6"/>
        <end position="25"/>
    </location>
</feature>
<keyword evidence="3" id="KW-1185">Reference proteome</keyword>
<dbReference type="AlphaFoldDB" id="U2E7L0"/>
<reference evidence="2 3" key="2">
    <citation type="journal article" date="2013" name="PLoS ONE">
        <title>INDIGO - INtegrated Data Warehouse of MIcrobial GenOmes with Examples from the Red Sea Extremophiles.</title>
        <authorList>
            <person name="Alam I."/>
            <person name="Antunes A."/>
            <person name="Kamau A.A."/>
            <person name="Ba Alawi W."/>
            <person name="Kalkatawi M."/>
            <person name="Stingl U."/>
            <person name="Bajic V.B."/>
        </authorList>
    </citation>
    <scope>NUCLEOTIDE SEQUENCE [LARGE SCALE GENOMIC DNA]</scope>
    <source>
        <strain evidence="2 3">SSD-17B</strain>
    </source>
</reference>
<dbReference type="SUPFAM" id="SSF89550">
    <property type="entry name" value="PHP domain-like"/>
    <property type="match status" value="1"/>
</dbReference>
<dbReference type="InterPro" id="IPR016195">
    <property type="entry name" value="Pol/histidinol_Pase-like"/>
</dbReference>
<organism evidence="2 3">
    <name type="scientific">Haloplasma contractile SSD-17B</name>
    <dbReference type="NCBI Taxonomy" id="1033810"/>
    <lineage>
        <taxon>Bacteria</taxon>
        <taxon>Bacillati</taxon>
        <taxon>Mycoplasmatota</taxon>
        <taxon>Mollicutes</taxon>
        <taxon>Haloplasmatales</taxon>
        <taxon>Haloplasmataceae</taxon>
        <taxon>Haloplasma</taxon>
    </lineage>
</organism>
<dbReference type="EMBL" id="AFNU02000014">
    <property type="protein sequence ID" value="ERJ11188.1"/>
    <property type="molecule type" value="Genomic_DNA"/>
</dbReference>
<dbReference type="STRING" id="1033810.HLPCO_002757"/>
<comment type="caution">
    <text evidence="2">The sequence shown here is derived from an EMBL/GenBank/DDBJ whole genome shotgun (WGS) entry which is preliminary data.</text>
</comment>
<evidence type="ECO:0000313" key="2">
    <source>
        <dbReference type="EMBL" id="ERJ11188.1"/>
    </source>
</evidence>
<evidence type="ECO:0000313" key="3">
    <source>
        <dbReference type="Proteomes" id="UP000005707"/>
    </source>
</evidence>
<keyword evidence="1" id="KW-0472">Membrane</keyword>
<dbReference type="RefSeq" id="WP_008824625.1">
    <property type="nucleotide sequence ID" value="NZ_AFNU02000014.1"/>
</dbReference>
<accession>U2E7L0</accession>
<dbReference type="SUPFAM" id="SSF49464">
    <property type="entry name" value="Carboxypeptidase regulatory domain-like"/>
    <property type="match status" value="1"/>
</dbReference>
<evidence type="ECO:0000256" key="1">
    <source>
        <dbReference type="SAM" id="Phobius"/>
    </source>
</evidence>
<dbReference type="Gene3D" id="3.20.20.140">
    <property type="entry name" value="Metal-dependent hydrolases"/>
    <property type="match status" value="1"/>
</dbReference>
<dbReference type="InParanoid" id="U2E7L0"/>
<reference evidence="2 3" key="1">
    <citation type="journal article" date="2011" name="J. Bacteriol.">
        <title>Genome sequence of Haloplasma contractile, an unusual contractile bacterium from a deep-sea anoxic brine lake.</title>
        <authorList>
            <person name="Antunes A."/>
            <person name="Alam I."/>
            <person name="El Dorry H."/>
            <person name="Siam R."/>
            <person name="Robertson A."/>
            <person name="Bajic V.B."/>
            <person name="Stingl U."/>
        </authorList>
    </citation>
    <scope>NUCLEOTIDE SEQUENCE [LARGE SCALE GENOMIC DNA]</scope>
    <source>
        <strain evidence="2 3">SSD-17B</strain>
    </source>
</reference>
<dbReference type="NCBIfam" id="NF038032">
    <property type="entry name" value="CehA_McbA_metalo"/>
    <property type="match status" value="1"/>
</dbReference>
<dbReference type="eggNOG" id="COG0613">
    <property type="taxonomic scope" value="Bacteria"/>
</dbReference>
<keyword evidence="1" id="KW-0812">Transmembrane</keyword>
<keyword evidence="1" id="KW-1133">Transmembrane helix</keyword>
<protein>
    <submittedName>
        <fullName evidence="2">PHP domain protein</fullName>
    </submittedName>
</protein>
<dbReference type="Proteomes" id="UP000005707">
    <property type="component" value="Unassembled WGS sequence"/>
</dbReference>
<proteinExistence type="predicted"/>